<reference evidence="2 3" key="2">
    <citation type="journal article" date="2017" name="Front. Plant Sci.">
        <title>Gene Classification and Mining of Molecular Markers Useful in Red Clover (Trifolium pratense) Breeding.</title>
        <authorList>
            <person name="Istvanek J."/>
            <person name="Dluhosova J."/>
            <person name="Dluhos P."/>
            <person name="Patkova L."/>
            <person name="Nedelnik J."/>
            <person name="Repkova J."/>
        </authorList>
    </citation>
    <scope>NUCLEOTIDE SEQUENCE [LARGE SCALE GENOMIC DNA]</scope>
    <source>
        <strain evidence="3">cv. Tatra</strain>
        <tissue evidence="2">Young leaves</tissue>
    </source>
</reference>
<gene>
    <name evidence="2" type="ORF">L195_g053812</name>
</gene>
<dbReference type="Proteomes" id="UP000236291">
    <property type="component" value="Unassembled WGS sequence"/>
</dbReference>
<feature type="region of interest" description="Disordered" evidence="1">
    <location>
        <begin position="27"/>
        <end position="79"/>
    </location>
</feature>
<proteinExistence type="predicted"/>
<sequence length="79" mass="9009">REGTNKKKRKNVEEEMEAVKVAPFGVPRMTRECKKNQGASSSSGAKKSMKAVNDTKEQQLVVYGKKKRKISIDRWPSER</sequence>
<evidence type="ECO:0000313" key="2">
    <source>
        <dbReference type="EMBL" id="PNX64037.1"/>
    </source>
</evidence>
<name>A0A2K3KCK9_TRIPR</name>
<evidence type="ECO:0000313" key="3">
    <source>
        <dbReference type="Proteomes" id="UP000236291"/>
    </source>
</evidence>
<comment type="caution">
    <text evidence="2">The sequence shown here is derived from an EMBL/GenBank/DDBJ whole genome shotgun (WGS) entry which is preliminary data.</text>
</comment>
<feature type="compositionally biased region" description="Basic and acidic residues" evidence="1">
    <location>
        <begin position="70"/>
        <end position="79"/>
    </location>
</feature>
<reference evidence="2 3" key="1">
    <citation type="journal article" date="2014" name="Am. J. Bot.">
        <title>Genome assembly and annotation for red clover (Trifolium pratense; Fabaceae).</title>
        <authorList>
            <person name="Istvanek J."/>
            <person name="Jaros M."/>
            <person name="Krenek A."/>
            <person name="Repkova J."/>
        </authorList>
    </citation>
    <scope>NUCLEOTIDE SEQUENCE [LARGE SCALE GENOMIC DNA]</scope>
    <source>
        <strain evidence="3">cv. Tatra</strain>
        <tissue evidence="2">Young leaves</tissue>
    </source>
</reference>
<evidence type="ECO:0000256" key="1">
    <source>
        <dbReference type="SAM" id="MobiDB-lite"/>
    </source>
</evidence>
<dbReference type="EMBL" id="ASHM01092042">
    <property type="protein sequence ID" value="PNX64037.1"/>
    <property type="molecule type" value="Genomic_DNA"/>
</dbReference>
<protein>
    <submittedName>
        <fullName evidence="2">Protein DYAD-like</fullName>
    </submittedName>
</protein>
<organism evidence="2 3">
    <name type="scientific">Trifolium pratense</name>
    <name type="common">Red clover</name>
    <dbReference type="NCBI Taxonomy" id="57577"/>
    <lineage>
        <taxon>Eukaryota</taxon>
        <taxon>Viridiplantae</taxon>
        <taxon>Streptophyta</taxon>
        <taxon>Embryophyta</taxon>
        <taxon>Tracheophyta</taxon>
        <taxon>Spermatophyta</taxon>
        <taxon>Magnoliopsida</taxon>
        <taxon>eudicotyledons</taxon>
        <taxon>Gunneridae</taxon>
        <taxon>Pentapetalae</taxon>
        <taxon>rosids</taxon>
        <taxon>fabids</taxon>
        <taxon>Fabales</taxon>
        <taxon>Fabaceae</taxon>
        <taxon>Papilionoideae</taxon>
        <taxon>50 kb inversion clade</taxon>
        <taxon>NPAAA clade</taxon>
        <taxon>Hologalegina</taxon>
        <taxon>IRL clade</taxon>
        <taxon>Trifolieae</taxon>
        <taxon>Trifolium</taxon>
    </lineage>
</organism>
<feature type="non-terminal residue" evidence="2">
    <location>
        <position position="1"/>
    </location>
</feature>
<dbReference type="AlphaFoldDB" id="A0A2K3KCK9"/>
<dbReference type="ExpressionAtlas" id="A0A2K3KCK9">
    <property type="expression patterns" value="baseline"/>
</dbReference>
<accession>A0A2K3KCK9</accession>